<dbReference type="OrthoDB" id="2661859at2"/>
<reference evidence="1 2" key="1">
    <citation type="journal article" date="2012" name="Stand. Genomic Sci.">
        <title>Complete genome sequencing and analysis of Saprospira grandis str. Lewin, a predatory marine bacterium.</title>
        <authorList>
            <person name="Saw J.H."/>
            <person name="Yuryev A."/>
            <person name="Kanbe M."/>
            <person name="Hou S."/>
            <person name="Young A.G."/>
            <person name="Aizawa S."/>
            <person name="Alam M."/>
        </authorList>
    </citation>
    <scope>NUCLEOTIDE SEQUENCE [LARGE SCALE GENOMIC DNA]</scope>
    <source>
        <strain evidence="1 2">Lewin</strain>
    </source>
</reference>
<dbReference type="HOGENOM" id="CLU_1814453_0_0_10"/>
<accession>H6L4B8</accession>
<dbReference type="AlphaFoldDB" id="H6L4B8"/>
<dbReference type="STRING" id="984262.SGRA_0052"/>
<dbReference type="RefSeq" id="WP_014373049.1">
    <property type="nucleotide sequence ID" value="NC_016940.1"/>
</dbReference>
<evidence type="ECO:0000313" key="1">
    <source>
        <dbReference type="EMBL" id="AFC22797.1"/>
    </source>
</evidence>
<sequence length="142" mass="16510">MIPLEYLEIKEVDNQELFIIKKTFLAQVVENAEFYLDEFSPLLRRIFVFDLTEYGSILNLDFAFAKLGNIWMPYNLVEVNGKLQRIYLENISCSHCGWEGLIGNPSVLDAYIGAKNYEIPKSEKPCPSCKTKLSRHAFYIFR</sequence>
<name>H6L4B8_SAPGL</name>
<dbReference type="KEGG" id="sgn:SGRA_0052"/>
<protein>
    <submittedName>
        <fullName evidence="1">Uncharacterized protein</fullName>
    </submittedName>
</protein>
<proteinExistence type="predicted"/>
<evidence type="ECO:0000313" key="2">
    <source>
        <dbReference type="Proteomes" id="UP000007519"/>
    </source>
</evidence>
<organism evidence="1 2">
    <name type="scientific">Saprospira grandis (strain Lewin)</name>
    <dbReference type="NCBI Taxonomy" id="984262"/>
    <lineage>
        <taxon>Bacteria</taxon>
        <taxon>Pseudomonadati</taxon>
        <taxon>Bacteroidota</taxon>
        <taxon>Saprospiria</taxon>
        <taxon>Saprospirales</taxon>
        <taxon>Saprospiraceae</taxon>
        <taxon>Saprospira</taxon>
    </lineage>
</organism>
<dbReference type="EMBL" id="CP002831">
    <property type="protein sequence ID" value="AFC22797.1"/>
    <property type="molecule type" value="Genomic_DNA"/>
</dbReference>
<keyword evidence="2" id="KW-1185">Reference proteome</keyword>
<dbReference type="Proteomes" id="UP000007519">
    <property type="component" value="Chromosome"/>
</dbReference>
<gene>
    <name evidence="1" type="ordered locus">SGRA_0052</name>
</gene>